<gene>
    <name evidence="1" type="ORF">FKG94_24940</name>
</gene>
<dbReference type="OrthoDB" id="5705600at2"/>
<organism evidence="1 2">
    <name type="scientific">Exilibacterium tricleocarpae</name>
    <dbReference type="NCBI Taxonomy" id="2591008"/>
    <lineage>
        <taxon>Bacteria</taxon>
        <taxon>Pseudomonadati</taxon>
        <taxon>Pseudomonadota</taxon>
        <taxon>Gammaproteobacteria</taxon>
        <taxon>Cellvibrionales</taxon>
        <taxon>Cellvibrionaceae</taxon>
        <taxon>Exilibacterium</taxon>
    </lineage>
</organism>
<dbReference type="EMBL" id="VHSG01000033">
    <property type="protein sequence ID" value="TQV67778.1"/>
    <property type="molecule type" value="Genomic_DNA"/>
</dbReference>
<protein>
    <submittedName>
        <fullName evidence="1">Uncharacterized protein</fullName>
    </submittedName>
</protein>
<evidence type="ECO:0000313" key="2">
    <source>
        <dbReference type="Proteomes" id="UP000319732"/>
    </source>
</evidence>
<dbReference type="AlphaFoldDB" id="A0A545SS32"/>
<sequence length="123" mass="13616">MTQVDKETNRKKPEIFSRGALELTFRLMRKRHPGLALAVQNVLAGKPLPGSNDAATDHFHVSLEARTVGKIVAALTEMGQHSLEHNGSSAQGRRVVIKTLIHEWIALAEWIIIQAGRECSSRN</sequence>
<reference evidence="1 2" key="1">
    <citation type="submission" date="2019-06" db="EMBL/GenBank/DDBJ databases">
        <title>Whole genome sequence for Cellvibrionaceae sp. R142.</title>
        <authorList>
            <person name="Wang G."/>
        </authorList>
    </citation>
    <scope>NUCLEOTIDE SEQUENCE [LARGE SCALE GENOMIC DNA]</scope>
    <source>
        <strain evidence="1 2">R142</strain>
    </source>
</reference>
<comment type="caution">
    <text evidence="1">The sequence shown here is derived from an EMBL/GenBank/DDBJ whole genome shotgun (WGS) entry which is preliminary data.</text>
</comment>
<keyword evidence="2" id="KW-1185">Reference proteome</keyword>
<accession>A0A545SS32</accession>
<name>A0A545SS32_9GAMM</name>
<evidence type="ECO:0000313" key="1">
    <source>
        <dbReference type="EMBL" id="TQV67778.1"/>
    </source>
</evidence>
<dbReference type="Proteomes" id="UP000319732">
    <property type="component" value="Unassembled WGS sequence"/>
</dbReference>
<dbReference type="RefSeq" id="WP_142929676.1">
    <property type="nucleotide sequence ID" value="NZ_ML660109.1"/>
</dbReference>
<proteinExistence type="predicted"/>